<reference evidence="2" key="2">
    <citation type="submission" date="2012-12" db="EMBL/GenBank/DDBJ databases">
        <authorList>
            <consortium name="WormBase Consortium"/>
            <person name="Ghedin E."/>
            <person name="Paulini M."/>
        </authorList>
    </citation>
    <scope>NUCLEOTIDE SEQUENCE</scope>
    <source>
        <strain evidence="2">FR3</strain>
    </source>
</reference>
<evidence type="ECO:0000313" key="2">
    <source>
        <dbReference type="EMBL" id="CDP94857.1"/>
    </source>
</evidence>
<sequence length="59" mass="6196">MSKFKISELCPDLVAERPASCSKSFIMAGKSKNEEGADEGIEENASDGGSDSKKVIIGC</sequence>
<accession>A0A4E9ES57</accession>
<evidence type="ECO:0000313" key="4">
    <source>
        <dbReference type="Proteomes" id="UP000006672"/>
    </source>
</evidence>
<keyword evidence="4" id="KW-1185">Reference proteome</keyword>
<evidence type="ECO:0000313" key="5">
    <source>
        <dbReference type="WBParaSite" id="Bm5802b.1"/>
    </source>
</evidence>
<feature type="region of interest" description="Disordered" evidence="1">
    <location>
        <begin position="32"/>
        <end position="59"/>
    </location>
</feature>
<dbReference type="Proteomes" id="UP000006672">
    <property type="component" value="Unassembled WGS sequence"/>
</dbReference>
<reference evidence="2 4" key="1">
    <citation type="journal article" date="2007" name="Science">
        <title>Draft genome of the filarial nematode parasite Brugia malayi.</title>
        <authorList>
            <person name="Ghedin E."/>
            <person name="Wang S."/>
            <person name="Spiro D."/>
            <person name="Caler E."/>
            <person name="Zhao Q."/>
            <person name="Crabtree J."/>
            <person name="Allen J.E."/>
            <person name="Delcher A.L."/>
            <person name="Guiliano D.B."/>
            <person name="Miranda-Saavedra D."/>
            <person name="Angiuoli S.V."/>
            <person name="Creasy T."/>
            <person name="Amedeo P."/>
            <person name="Haas B."/>
            <person name="El-Sayed N.M."/>
            <person name="Wortman J.R."/>
            <person name="Feldblyum T."/>
            <person name="Tallon L."/>
            <person name="Schatz M."/>
            <person name="Shumway M."/>
            <person name="Koo H."/>
            <person name="Salzberg S.L."/>
            <person name="Schobel S."/>
            <person name="Pertea M."/>
            <person name="Pop M."/>
            <person name="White O."/>
            <person name="Barton G.J."/>
            <person name="Carlow C.K."/>
            <person name="Crawford M.J."/>
            <person name="Daub J."/>
            <person name="Dimmic M.W."/>
            <person name="Estes C.F."/>
            <person name="Foster J.M."/>
            <person name="Ganatra M."/>
            <person name="Gregory W.F."/>
            <person name="Johnson N.M."/>
            <person name="Jin J."/>
            <person name="Komuniecki R."/>
            <person name="Korf I."/>
            <person name="Kumar S."/>
            <person name="Laney S."/>
            <person name="Li B.W."/>
            <person name="Li W."/>
            <person name="Lindblom T.H."/>
            <person name="Lustigman S."/>
            <person name="Ma D."/>
            <person name="Maina C.V."/>
            <person name="Martin D.M."/>
            <person name="McCarter J.P."/>
            <person name="McReynolds L."/>
            <person name="Mitreva M."/>
            <person name="Nutman T.B."/>
            <person name="Parkinson J."/>
            <person name="Peregrin-Alvarez J.M."/>
            <person name="Poole C."/>
            <person name="Ren Q."/>
            <person name="Saunders L."/>
            <person name="Sluder A.E."/>
            <person name="Smith K."/>
            <person name="Stanke M."/>
            <person name="Unnasch T.R."/>
            <person name="Ware J."/>
            <person name="Wei A.D."/>
            <person name="Weil G."/>
            <person name="Williams D.J."/>
            <person name="Zhang Y."/>
            <person name="Williams S.A."/>
            <person name="Fraser-Liggett C."/>
            <person name="Slatko B."/>
            <person name="Blaxter M.L."/>
            <person name="Scott A.L."/>
        </authorList>
    </citation>
    <scope>NUCLEOTIDE SEQUENCE</scope>
    <source>
        <strain evidence="2 4">FR3</strain>
    </source>
</reference>
<dbReference type="CTD" id="6102518"/>
<evidence type="ECO:0000313" key="3">
    <source>
        <dbReference type="EMBL" id="VIO86996.1"/>
    </source>
</evidence>
<protein>
    <submittedName>
        <fullName evidence="2">BMA-FKH-2, isoform c</fullName>
    </submittedName>
    <submittedName>
        <fullName evidence="5">Fork-head domain-containing protein</fullName>
    </submittedName>
</protein>
<dbReference type="EMBL" id="LN856931">
    <property type="protein sequence ID" value="CDP94857.1"/>
    <property type="molecule type" value="Genomic_DNA"/>
</dbReference>
<dbReference type="OrthoDB" id="6230630at2759"/>
<gene>
    <name evidence="2" type="primary">Bma-fkh-2</name>
    <name evidence="5" type="synonym">Bm1_38170</name>
    <name evidence="3" type="ORF">BM_BM5802</name>
    <name evidence="2" type="ORF">BM_Bm5802</name>
</gene>
<dbReference type="AlphaFoldDB" id="A0A1P6C5R9"/>
<name>A0A1P6C5R9_BRUMA</name>
<dbReference type="RefSeq" id="XP_042929863.1">
    <property type="nucleotide sequence ID" value="XM_043073929.1"/>
</dbReference>
<accession>A0A1P6C5R9</accession>
<evidence type="ECO:0000256" key="1">
    <source>
        <dbReference type="SAM" id="MobiDB-lite"/>
    </source>
</evidence>
<proteinExistence type="predicted"/>
<reference evidence="5" key="4">
    <citation type="submission" date="2022-04" db="UniProtKB">
        <authorList>
            <consortium name="WormBaseParasite"/>
        </authorList>
    </citation>
    <scope>IDENTIFICATION</scope>
</reference>
<reference evidence="3" key="3">
    <citation type="submission" date="2019-04" db="EMBL/GenBank/DDBJ databases">
        <authorList>
            <person name="Howe K."/>
            <person name="Paulini M."/>
            <person name="Williams G."/>
        </authorList>
    </citation>
    <scope>NUCLEOTIDE SEQUENCE [LARGE SCALE GENOMIC DNA]</scope>
    <source>
        <strain evidence="3">FR3</strain>
    </source>
</reference>
<dbReference type="WBParaSite" id="Bm5802b.1">
    <property type="protein sequence ID" value="Bm5802b.1"/>
    <property type="gene ID" value="WBGene00226063"/>
</dbReference>
<dbReference type="GeneID" id="6102518"/>
<feature type="compositionally biased region" description="Basic and acidic residues" evidence="1">
    <location>
        <begin position="50"/>
        <end position="59"/>
    </location>
</feature>
<dbReference type="EMBL" id="CAAKNF010000196">
    <property type="protein sequence ID" value="VIO86996.1"/>
    <property type="molecule type" value="Genomic_DNA"/>
</dbReference>
<organism evidence="2">
    <name type="scientific">Brugia malayi</name>
    <name type="common">Filarial nematode worm</name>
    <dbReference type="NCBI Taxonomy" id="6279"/>
    <lineage>
        <taxon>Eukaryota</taxon>
        <taxon>Metazoa</taxon>
        <taxon>Ecdysozoa</taxon>
        <taxon>Nematoda</taxon>
        <taxon>Chromadorea</taxon>
        <taxon>Rhabditida</taxon>
        <taxon>Spirurina</taxon>
        <taxon>Spiruromorpha</taxon>
        <taxon>Filarioidea</taxon>
        <taxon>Onchocercidae</taxon>
        <taxon>Brugia</taxon>
    </lineage>
</organism>
<feature type="compositionally biased region" description="Acidic residues" evidence="1">
    <location>
        <begin position="36"/>
        <end position="45"/>
    </location>
</feature>